<evidence type="ECO:0000256" key="6">
    <source>
        <dbReference type="SAM" id="Phobius"/>
    </source>
</evidence>
<evidence type="ECO:0000256" key="3">
    <source>
        <dbReference type="ARBA" id="ARBA00022692"/>
    </source>
</evidence>
<gene>
    <name evidence="7" type="ORF">GCM10009836_72080</name>
</gene>
<reference evidence="7 8" key="1">
    <citation type="journal article" date="2019" name="Int. J. Syst. Evol. Microbiol.">
        <title>The Global Catalogue of Microorganisms (GCM) 10K type strain sequencing project: providing services to taxonomists for standard genome sequencing and annotation.</title>
        <authorList>
            <consortium name="The Broad Institute Genomics Platform"/>
            <consortium name="The Broad Institute Genome Sequencing Center for Infectious Disease"/>
            <person name="Wu L."/>
            <person name="Ma J."/>
        </authorList>
    </citation>
    <scope>NUCLEOTIDE SEQUENCE [LARGE SCALE GENOMIC DNA]</scope>
    <source>
        <strain evidence="7 8">JCM 16009</strain>
    </source>
</reference>
<feature type="transmembrane region" description="Helical" evidence="6">
    <location>
        <begin position="154"/>
        <end position="177"/>
    </location>
</feature>
<dbReference type="PANTHER" id="PTHR30086:SF20">
    <property type="entry name" value="ARGININE EXPORTER PROTEIN ARGO-RELATED"/>
    <property type="match status" value="1"/>
</dbReference>
<keyword evidence="4 6" id="KW-1133">Transmembrane helix</keyword>
<evidence type="ECO:0000256" key="1">
    <source>
        <dbReference type="ARBA" id="ARBA00004651"/>
    </source>
</evidence>
<sequence>MTWSSYGTYLAIAVLLVLAPGPDTLVLLRNALSGGRRGGLIAGAGIVAGNLLQGSAAAFGLGVLVASSRPLFETLRWAGVAYLLILAVQALRGAWRGDYSGVAELVEKRRGQGFRRFREGFLSNVTNPKVLIMYLSVLPQFLVPGVTTTWDALVLAYTVAALGAVWLLALIVVVHRVRGWLASRRVRRAIDAATGTALLGFGVALATE</sequence>
<accession>A0ABN2NPM4</accession>
<organism evidence="7 8">
    <name type="scientific">Pseudonocardia ailaonensis</name>
    <dbReference type="NCBI Taxonomy" id="367279"/>
    <lineage>
        <taxon>Bacteria</taxon>
        <taxon>Bacillati</taxon>
        <taxon>Actinomycetota</taxon>
        <taxon>Actinomycetes</taxon>
        <taxon>Pseudonocardiales</taxon>
        <taxon>Pseudonocardiaceae</taxon>
        <taxon>Pseudonocardia</taxon>
    </lineage>
</organism>
<evidence type="ECO:0000313" key="7">
    <source>
        <dbReference type="EMBL" id="GAA1880365.1"/>
    </source>
</evidence>
<dbReference type="RefSeq" id="WP_344428006.1">
    <property type="nucleotide sequence ID" value="NZ_BAAAQK010000032.1"/>
</dbReference>
<keyword evidence="5 6" id="KW-0472">Membrane</keyword>
<feature type="transmembrane region" description="Helical" evidence="6">
    <location>
        <begin position="77"/>
        <end position="95"/>
    </location>
</feature>
<evidence type="ECO:0000256" key="4">
    <source>
        <dbReference type="ARBA" id="ARBA00022989"/>
    </source>
</evidence>
<keyword evidence="8" id="KW-1185">Reference proteome</keyword>
<dbReference type="Proteomes" id="UP001500449">
    <property type="component" value="Unassembled WGS sequence"/>
</dbReference>
<keyword evidence="3 6" id="KW-0812">Transmembrane</keyword>
<dbReference type="PIRSF" id="PIRSF006324">
    <property type="entry name" value="LeuE"/>
    <property type="match status" value="1"/>
</dbReference>
<name>A0ABN2NPM4_9PSEU</name>
<dbReference type="EMBL" id="BAAAQK010000032">
    <property type="protein sequence ID" value="GAA1880365.1"/>
    <property type="molecule type" value="Genomic_DNA"/>
</dbReference>
<dbReference type="Pfam" id="PF01810">
    <property type="entry name" value="LysE"/>
    <property type="match status" value="1"/>
</dbReference>
<protein>
    <submittedName>
        <fullName evidence="7">LysE family translocator</fullName>
    </submittedName>
</protein>
<comment type="subcellular location">
    <subcellularLocation>
        <location evidence="1">Cell membrane</location>
        <topology evidence="1">Multi-pass membrane protein</topology>
    </subcellularLocation>
</comment>
<comment type="caution">
    <text evidence="7">The sequence shown here is derived from an EMBL/GenBank/DDBJ whole genome shotgun (WGS) entry which is preliminary data.</text>
</comment>
<evidence type="ECO:0000313" key="8">
    <source>
        <dbReference type="Proteomes" id="UP001500449"/>
    </source>
</evidence>
<evidence type="ECO:0000256" key="2">
    <source>
        <dbReference type="ARBA" id="ARBA00022475"/>
    </source>
</evidence>
<dbReference type="PANTHER" id="PTHR30086">
    <property type="entry name" value="ARGININE EXPORTER PROTEIN ARGO"/>
    <property type="match status" value="1"/>
</dbReference>
<keyword evidence="2" id="KW-1003">Cell membrane</keyword>
<dbReference type="InterPro" id="IPR001123">
    <property type="entry name" value="LeuE-type"/>
</dbReference>
<feature type="transmembrane region" description="Helical" evidence="6">
    <location>
        <begin position="121"/>
        <end position="142"/>
    </location>
</feature>
<evidence type="ECO:0000256" key="5">
    <source>
        <dbReference type="ARBA" id="ARBA00023136"/>
    </source>
</evidence>
<feature type="transmembrane region" description="Helical" evidence="6">
    <location>
        <begin position="6"/>
        <end position="28"/>
    </location>
</feature>
<proteinExistence type="predicted"/>
<feature type="transmembrane region" description="Helical" evidence="6">
    <location>
        <begin position="40"/>
        <end position="65"/>
    </location>
</feature>